<dbReference type="InterPro" id="IPR003163">
    <property type="entry name" value="Tscrpt_reg_HTH_APSES-type"/>
</dbReference>
<evidence type="ECO:0000313" key="3">
    <source>
        <dbReference type="EMBL" id="KAK0391101.1"/>
    </source>
</evidence>
<dbReference type="AlphaFoldDB" id="A0AA39GPM9"/>
<dbReference type="PROSITE" id="PS51299">
    <property type="entry name" value="HTH_APSES"/>
    <property type="match status" value="1"/>
</dbReference>
<evidence type="ECO:0000259" key="2">
    <source>
        <dbReference type="PROSITE" id="PS51299"/>
    </source>
</evidence>
<dbReference type="EMBL" id="JAPDFR010000001">
    <property type="protein sequence ID" value="KAK0391101.1"/>
    <property type="molecule type" value="Genomic_DNA"/>
</dbReference>
<feature type="compositionally biased region" description="Polar residues" evidence="1">
    <location>
        <begin position="431"/>
        <end position="458"/>
    </location>
</feature>
<feature type="region of interest" description="Disordered" evidence="1">
    <location>
        <begin position="393"/>
        <end position="461"/>
    </location>
</feature>
<organism evidence="3 4">
    <name type="scientific">Sarocladium strictum</name>
    <name type="common">Black bundle disease fungus</name>
    <name type="synonym">Acremonium strictum</name>
    <dbReference type="NCBI Taxonomy" id="5046"/>
    <lineage>
        <taxon>Eukaryota</taxon>
        <taxon>Fungi</taxon>
        <taxon>Dikarya</taxon>
        <taxon>Ascomycota</taxon>
        <taxon>Pezizomycotina</taxon>
        <taxon>Sordariomycetes</taxon>
        <taxon>Hypocreomycetidae</taxon>
        <taxon>Hypocreales</taxon>
        <taxon>Sarocladiaceae</taxon>
        <taxon>Sarocladium</taxon>
    </lineage>
</organism>
<dbReference type="PANTHER" id="PTHR43828:SF5">
    <property type="entry name" value="TRANSCRIPTIONAL REPRESSOR XBP1"/>
    <property type="match status" value="1"/>
</dbReference>
<feature type="domain" description="HTH APSES-type" evidence="2">
    <location>
        <begin position="244"/>
        <end position="362"/>
    </location>
</feature>
<evidence type="ECO:0000256" key="1">
    <source>
        <dbReference type="SAM" id="MobiDB-lite"/>
    </source>
</evidence>
<protein>
    <recommendedName>
        <fullName evidence="2">HTH APSES-type domain-containing protein</fullName>
    </recommendedName>
</protein>
<gene>
    <name evidence="3" type="ORF">NLU13_0603</name>
</gene>
<evidence type="ECO:0000313" key="4">
    <source>
        <dbReference type="Proteomes" id="UP001175261"/>
    </source>
</evidence>
<comment type="caution">
    <text evidence="3">The sequence shown here is derived from an EMBL/GenBank/DDBJ whole genome shotgun (WGS) entry which is preliminary data.</text>
</comment>
<dbReference type="GO" id="GO:0003677">
    <property type="term" value="F:DNA binding"/>
    <property type="evidence" value="ECO:0007669"/>
    <property type="project" value="InterPro"/>
</dbReference>
<feature type="compositionally biased region" description="Basic and acidic residues" evidence="1">
    <location>
        <begin position="413"/>
        <end position="429"/>
    </location>
</feature>
<feature type="region of interest" description="Disordered" evidence="1">
    <location>
        <begin position="102"/>
        <end position="169"/>
    </location>
</feature>
<reference evidence="3" key="1">
    <citation type="submission" date="2022-10" db="EMBL/GenBank/DDBJ databases">
        <title>Determination and structural analysis of whole genome sequence of Sarocladium strictum F4-1.</title>
        <authorList>
            <person name="Hu L."/>
            <person name="Jiang Y."/>
        </authorList>
    </citation>
    <scope>NUCLEOTIDE SEQUENCE</scope>
    <source>
        <strain evidence="3">F4-1</strain>
    </source>
</reference>
<dbReference type="InterPro" id="IPR036887">
    <property type="entry name" value="HTH_APSES_sf"/>
</dbReference>
<dbReference type="GO" id="GO:0000981">
    <property type="term" value="F:DNA-binding transcription factor activity, RNA polymerase II-specific"/>
    <property type="evidence" value="ECO:0007669"/>
    <property type="project" value="UniProtKB-ARBA"/>
</dbReference>
<dbReference type="Gene3D" id="3.10.260.10">
    <property type="entry name" value="Transcription regulator HTH, APSES-type DNA-binding domain"/>
    <property type="match status" value="1"/>
</dbReference>
<dbReference type="SUPFAM" id="SSF54616">
    <property type="entry name" value="DNA-binding domain of Mlu1-box binding protein MBP1"/>
    <property type="match status" value="1"/>
</dbReference>
<dbReference type="PANTHER" id="PTHR43828">
    <property type="entry name" value="ASPARAGINASE"/>
    <property type="match status" value="1"/>
</dbReference>
<dbReference type="GO" id="GO:0033309">
    <property type="term" value="C:SBF transcription complex"/>
    <property type="evidence" value="ECO:0007669"/>
    <property type="project" value="TreeGrafter"/>
</dbReference>
<proteinExistence type="predicted"/>
<name>A0AA39GPM9_SARSR</name>
<dbReference type="GO" id="GO:0030907">
    <property type="term" value="C:MBF transcription complex"/>
    <property type="evidence" value="ECO:0007669"/>
    <property type="project" value="TreeGrafter"/>
</dbReference>
<dbReference type="Proteomes" id="UP001175261">
    <property type="component" value="Unassembled WGS sequence"/>
</dbReference>
<dbReference type="InterPro" id="IPR051642">
    <property type="entry name" value="SWI6-like"/>
</dbReference>
<sequence>MTEQQTLESTGPHDSQRANLGLVWSHCPLDSLDVGTRHFRVPVVSPLCSWSCSTRKRMCSSTNGTLASPPSVRRSMSRPCTFLMNFPSLFLSDKHCIRRAPPKTERFSYGNRTSRSQRRHSPSPAGMRSKMSLSTLLNPNELESGGSVSAQSSPDPPTPSSVASLPESWTPATRWSSAHRRHESFESTSSSVSNQAPVLPEEVRFPPFNDLDNYSKQLAMRFRVEPLGAIEPRQRPVSYNSDKRALKAKTGISKFQVFEYTFQLEGEDKKWHVMWDYRYGLVRFTPFFKCLKYNKTAPSRMVSVNPGLDGLKHNITGGSISAQGYWIPFHCARELATKFCYPIAGALIPIFGPTFPRDCLHPSSPEFDDMVISQETIRAAELDTRMFFKIQQRTRMPARSPAITSHPHTPYEPARESSEERSRVEDRWSEPPSTSLERGPFTSYNSRCPSRPGTQDGSSLMVDRATVRSRPNLSQSYNAYPQDNTLPPLNIGISLPPLRNHLQEMALQSMDAVSSMVRPRSRDLSAIDPQLLGVEDEVSSFHGRLPSLPRRY</sequence>
<accession>A0AA39GPM9</accession>
<keyword evidence="4" id="KW-1185">Reference proteome</keyword>